<dbReference type="InterPro" id="IPR036515">
    <property type="entry name" value="Transposase_17_sf"/>
</dbReference>
<feature type="domain" description="Transposase IS200-like" evidence="1">
    <location>
        <begin position="10"/>
        <end position="129"/>
    </location>
</feature>
<sequence length="134" mass="15847">MRILRLNHNVYQIEYHMVWGTKYRRKILKPYVKKTLLDSFQKTEFLYPTLHIAKVNTGEDHVHLLIEIAPSVPIAAMVQKLKAHSSLELKRKFKFIREMDDGSGIWSVGYFVSSIGLNEKQIERYIDNQDKQDR</sequence>
<dbReference type="EMBL" id="PCVC01000060">
    <property type="protein sequence ID" value="PIQ66822.1"/>
    <property type="molecule type" value="Genomic_DNA"/>
</dbReference>
<dbReference type="AlphaFoldDB" id="A0A2H0K6F2"/>
<dbReference type="GO" id="GO:0004803">
    <property type="term" value="F:transposase activity"/>
    <property type="evidence" value="ECO:0007669"/>
    <property type="project" value="InterPro"/>
</dbReference>
<dbReference type="PANTHER" id="PTHR33360:SF2">
    <property type="entry name" value="TRANSPOSASE FOR INSERTION SEQUENCE ELEMENT IS200"/>
    <property type="match status" value="1"/>
</dbReference>
<organism evidence="2 3">
    <name type="scientific">Candidatus Zambryskibacteria bacterium CG11_big_fil_rev_8_21_14_0_20_40_24</name>
    <dbReference type="NCBI Taxonomy" id="1975116"/>
    <lineage>
        <taxon>Bacteria</taxon>
        <taxon>Candidatus Zambryskiibacteriota</taxon>
    </lineage>
</organism>
<dbReference type="PANTHER" id="PTHR33360">
    <property type="entry name" value="TRANSPOSASE FOR INSERTION SEQUENCE ELEMENT IS200"/>
    <property type="match status" value="1"/>
</dbReference>
<dbReference type="InterPro" id="IPR002686">
    <property type="entry name" value="Transposase_17"/>
</dbReference>
<dbReference type="SMART" id="SM01321">
    <property type="entry name" value="Y1_Tnp"/>
    <property type="match status" value="1"/>
</dbReference>
<gene>
    <name evidence="2" type="ORF">COV95_02105</name>
</gene>
<dbReference type="Gene3D" id="3.30.70.1290">
    <property type="entry name" value="Transposase IS200-like"/>
    <property type="match status" value="1"/>
</dbReference>
<dbReference type="Proteomes" id="UP000229834">
    <property type="component" value="Unassembled WGS sequence"/>
</dbReference>
<proteinExistence type="predicted"/>
<protein>
    <recommendedName>
        <fullName evidence="1">Transposase IS200-like domain-containing protein</fullName>
    </recommendedName>
</protein>
<evidence type="ECO:0000313" key="2">
    <source>
        <dbReference type="EMBL" id="PIQ66822.1"/>
    </source>
</evidence>
<dbReference type="Pfam" id="PF01797">
    <property type="entry name" value="Y1_Tnp"/>
    <property type="match status" value="1"/>
</dbReference>
<accession>A0A2H0K6F2</accession>
<evidence type="ECO:0000259" key="1">
    <source>
        <dbReference type="SMART" id="SM01321"/>
    </source>
</evidence>
<dbReference type="GO" id="GO:0006313">
    <property type="term" value="P:DNA transposition"/>
    <property type="evidence" value="ECO:0007669"/>
    <property type="project" value="InterPro"/>
</dbReference>
<dbReference type="NCBIfam" id="NF033573">
    <property type="entry name" value="transpos_IS200"/>
    <property type="match status" value="1"/>
</dbReference>
<name>A0A2H0K6F2_9BACT</name>
<evidence type="ECO:0000313" key="3">
    <source>
        <dbReference type="Proteomes" id="UP000229834"/>
    </source>
</evidence>
<comment type="caution">
    <text evidence="2">The sequence shown here is derived from an EMBL/GenBank/DDBJ whole genome shotgun (WGS) entry which is preliminary data.</text>
</comment>
<dbReference type="GO" id="GO:0003677">
    <property type="term" value="F:DNA binding"/>
    <property type="evidence" value="ECO:0007669"/>
    <property type="project" value="InterPro"/>
</dbReference>
<reference evidence="2 3" key="1">
    <citation type="submission" date="2017-09" db="EMBL/GenBank/DDBJ databases">
        <title>Depth-based differentiation of microbial function through sediment-hosted aquifers and enrichment of novel symbionts in the deep terrestrial subsurface.</title>
        <authorList>
            <person name="Probst A.J."/>
            <person name="Ladd B."/>
            <person name="Jarett J.K."/>
            <person name="Geller-Mcgrath D.E."/>
            <person name="Sieber C.M."/>
            <person name="Emerson J.B."/>
            <person name="Anantharaman K."/>
            <person name="Thomas B.C."/>
            <person name="Malmstrom R."/>
            <person name="Stieglmeier M."/>
            <person name="Klingl A."/>
            <person name="Woyke T."/>
            <person name="Ryan C.M."/>
            <person name="Banfield J.F."/>
        </authorList>
    </citation>
    <scope>NUCLEOTIDE SEQUENCE [LARGE SCALE GENOMIC DNA]</scope>
    <source>
        <strain evidence="2">CG11_big_fil_rev_8_21_14_0_20_40_24</strain>
    </source>
</reference>
<dbReference type="SUPFAM" id="SSF143422">
    <property type="entry name" value="Transposase IS200-like"/>
    <property type="match status" value="1"/>
</dbReference>
<feature type="non-terminal residue" evidence="2">
    <location>
        <position position="134"/>
    </location>
</feature>